<gene>
    <name evidence="3" type="ORF">Ptr86124_008872</name>
    <name evidence="2" type="ORF">PtrM4_128000</name>
</gene>
<accession>A0A2W1HUZ0</accession>
<dbReference type="InterPro" id="IPR010730">
    <property type="entry name" value="HET"/>
</dbReference>
<evidence type="ECO:0000313" key="3">
    <source>
        <dbReference type="EMBL" id="KAI1512032.1"/>
    </source>
</evidence>
<dbReference type="PANTHER" id="PTHR33112">
    <property type="entry name" value="DOMAIN PROTEIN, PUTATIVE-RELATED"/>
    <property type="match status" value="1"/>
</dbReference>
<dbReference type="EMBL" id="NQIK02000007">
    <property type="protein sequence ID" value="KAF7568187.1"/>
    <property type="molecule type" value="Genomic_DNA"/>
</dbReference>
<reference evidence="3" key="3">
    <citation type="journal article" date="2022" name="bioRxiv">
        <title>A global pangenome for the wheat fungal pathogen Pyrenophora tritici-repentis and prediction of effector protein structural homology.</title>
        <authorList>
            <person name="Moolhuijzen P."/>
            <person name="See P.T."/>
            <person name="Shi G."/>
            <person name="Powell H.R."/>
            <person name="Cockram J."/>
            <person name="Jorgensen L.N."/>
            <person name="Benslimane H."/>
            <person name="Strelkov S.E."/>
            <person name="Turner J."/>
            <person name="Liu Z."/>
            <person name="Moffat C.S."/>
        </authorList>
    </citation>
    <scope>NUCLEOTIDE SEQUENCE</scope>
    <source>
        <strain evidence="3">86-124</strain>
    </source>
</reference>
<reference evidence="5" key="4">
    <citation type="journal article" date="2022" name="Microb. Genom.">
        <title>A global pangenome for the wheat fungal pathogen Pyrenophora tritici-repentis and prediction of effector protein structural homology.</title>
        <authorList>
            <person name="Moolhuijzen P.M."/>
            <person name="See P.T."/>
            <person name="Shi G."/>
            <person name="Powell H.R."/>
            <person name="Cockram J."/>
            <person name="Jorgensen L.N."/>
            <person name="Benslimane H."/>
            <person name="Strelkov S.E."/>
            <person name="Turner J."/>
            <person name="Liu Z."/>
            <person name="Moffat C.S."/>
        </authorList>
    </citation>
    <scope>NUCLEOTIDE SEQUENCE [LARGE SCALE GENOMIC DNA]</scope>
</reference>
<dbReference type="Proteomes" id="UP000245464">
    <property type="component" value="Chromosome 7"/>
</dbReference>
<evidence type="ECO:0000313" key="4">
    <source>
        <dbReference type="Proteomes" id="UP000245464"/>
    </source>
</evidence>
<evidence type="ECO:0000313" key="2">
    <source>
        <dbReference type="EMBL" id="KAF7568187.1"/>
    </source>
</evidence>
<evidence type="ECO:0000259" key="1">
    <source>
        <dbReference type="Pfam" id="PF06985"/>
    </source>
</evidence>
<dbReference type="OMA" id="WREPASE"/>
<proteinExistence type="predicted"/>
<protein>
    <submittedName>
        <fullName evidence="2">HET domain containing protein</fullName>
    </submittedName>
    <submittedName>
        <fullName evidence="3">Heterokaryon incompatibility</fullName>
    </submittedName>
</protein>
<dbReference type="PANTHER" id="PTHR33112:SF16">
    <property type="entry name" value="HETEROKARYON INCOMPATIBILITY DOMAIN-CONTAINING PROTEIN"/>
    <property type="match status" value="1"/>
</dbReference>
<name>A0A2W1HUZ0_9PLEO</name>
<keyword evidence="5" id="KW-1185">Reference proteome</keyword>
<evidence type="ECO:0000313" key="5">
    <source>
        <dbReference type="Proteomes" id="UP000249757"/>
    </source>
</evidence>
<feature type="domain" description="Heterokaryon incompatibility" evidence="1">
    <location>
        <begin position="3"/>
        <end position="118"/>
    </location>
</feature>
<reference evidence="3" key="2">
    <citation type="submission" date="2021-05" db="EMBL/GenBank/DDBJ databases">
        <authorList>
            <person name="Moolhuijzen P.M."/>
            <person name="Moffat C.S."/>
        </authorList>
    </citation>
    <scope>NUCLEOTIDE SEQUENCE</scope>
    <source>
        <strain evidence="3">86-124</strain>
    </source>
</reference>
<dbReference type="AlphaFoldDB" id="A0A2W1HUZ0"/>
<dbReference type="Proteomes" id="UP000249757">
    <property type="component" value="Unassembled WGS sequence"/>
</dbReference>
<dbReference type="Pfam" id="PF06985">
    <property type="entry name" value="HET"/>
    <property type="match status" value="1"/>
</dbReference>
<dbReference type="EMBL" id="NRDI02000012">
    <property type="protein sequence ID" value="KAI1512032.1"/>
    <property type="molecule type" value="Genomic_DNA"/>
</dbReference>
<comment type="caution">
    <text evidence="3">The sequence shown here is derived from an EMBL/GenBank/DDBJ whole genome shotgun (WGS) entry which is preliminary data.</text>
</comment>
<dbReference type="OrthoDB" id="5125733at2759"/>
<reference evidence="2 4" key="1">
    <citation type="journal article" date="2018" name="BMC Genomics">
        <title>Comparative genomics of the wheat fungal pathogen Pyrenophora tritici-repentis reveals chromosomal variations and genome plasticity.</title>
        <authorList>
            <person name="Moolhuijzen P."/>
            <person name="See P.T."/>
            <person name="Hane J.K."/>
            <person name="Shi G."/>
            <person name="Liu Z."/>
            <person name="Oliver R.P."/>
            <person name="Moffat C.S."/>
        </authorList>
    </citation>
    <scope>NUCLEOTIDE SEQUENCE [LARGE SCALE GENOMIC DNA]</scope>
    <source>
        <strain evidence="2">M4</strain>
    </source>
</reference>
<sequence>MSASVQDAIWVVQTLGLEYLWIDALCIVQDDSDELTTEISKQAQIYQNGVMTILAGGAHSANEGFLRKRSLKHRRCVITIQIPGLDNVKKKFILDMSLANPHGPPTDPVRSRAWIFQEIILSLHVLYFSPAQMIFYCQEKAYFDGWGPEYGYSLDERVPGINSGIGYMNANELCRTWYRLVTEYSELKLTMPADKLPVISAVAEVFGSAISGTETGRESYKAGLWEQHFPTNLSWFTENPPPRLTRPAYRAPSWSWASIDSCVFDSLPLKDYTVPPRDYREGVPMEEVVVKSTSCNVKLASPEAPFGQVTGGYLQIEAPLTKITVSMSCFVGLTSSRSDDRISVGLRYDVDLYWLSDVKTDAHTYYLLLLVFGKGGGWPDPELDVVMEGLILSKAEDKEIYSRVGYFSSDWREPASERHDYRDYFQMSKVTII</sequence>
<organism evidence="3 5">
    <name type="scientific">Pyrenophora tritici-repentis</name>
    <dbReference type="NCBI Taxonomy" id="45151"/>
    <lineage>
        <taxon>Eukaryota</taxon>
        <taxon>Fungi</taxon>
        <taxon>Dikarya</taxon>
        <taxon>Ascomycota</taxon>
        <taxon>Pezizomycotina</taxon>
        <taxon>Dothideomycetes</taxon>
        <taxon>Pleosporomycetidae</taxon>
        <taxon>Pleosporales</taxon>
        <taxon>Pleosporineae</taxon>
        <taxon>Pleosporaceae</taxon>
        <taxon>Pyrenophora</taxon>
    </lineage>
</organism>